<evidence type="ECO:0000256" key="1">
    <source>
        <dbReference type="SAM" id="SignalP"/>
    </source>
</evidence>
<dbReference type="PROSITE" id="PS51257">
    <property type="entry name" value="PROKAR_LIPOPROTEIN"/>
    <property type="match status" value="1"/>
</dbReference>
<name>A0A4R1RHX1_9FLAO</name>
<protein>
    <recommendedName>
        <fullName evidence="4">Outer membrane protein with beta-barrel domain</fullName>
    </recommendedName>
</protein>
<evidence type="ECO:0000313" key="3">
    <source>
        <dbReference type="Proteomes" id="UP000295455"/>
    </source>
</evidence>
<accession>A0A4R1RHX1</accession>
<proteinExistence type="predicted"/>
<reference evidence="2 3" key="1">
    <citation type="submission" date="2019-03" db="EMBL/GenBank/DDBJ databases">
        <title>Genomic Encyclopedia of Type Strains, Phase IV (KMG-IV): sequencing the most valuable type-strain genomes for metagenomic binning, comparative biology and taxonomic classification.</title>
        <authorList>
            <person name="Goeker M."/>
        </authorList>
    </citation>
    <scope>NUCLEOTIDE SEQUENCE [LARGE SCALE GENOMIC DNA]</scope>
    <source>
        <strain evidence="2 3">DSM 18792</strain>
    </source>
</reference>
<keyword evidence="3" id="KW-1185">Reference proteome</keyword>
<sequence length="403" mass="46879">MKKILPLFFALLFTLSCFSQISFIEGYFIDNADNKTDCFIKNDDYSDITKNLSYKLSEASKTQTTKLNTIKEIVIFNTNKFIKRKVDIGKPNELNSNDADYTFNNEELFLKVLVEGEASLYSYYEKGTETFFFSLNNLEIKQLVYKTWLSENNVKRENFGYKKQLFENLICKIINFDTVNNLKYERKDLIDFFVKFNDCKNSNTTIYNSKTKIFNVSLRPRLDFASMVLDERGGRINPRSHDFGNKTLFGFGVEFEVIFPFLNNKWSASVEPTYVGEFSSKIIFDNGVNIGESVALNYKSFNIPLTLRHYSYINSNSKIFVNASVVFDFPIKSNSIVYMINDNIIERLNPEGSVNFAFGGGYKFRNKYSIEARYYTNRNIINQSIDYSTTYTMFSMILGYTLF</sequence>
<dbReference type="RefSeq" id="WP_132217961.1">
    <property type="nucleotide sequence ID" value="NZ_OX156936.1"/>
</dbReference>
<dbReference type="Proteomes" id="UP000295455">
    <property type="component" value="Unassembled WGS sequence"/>
</dbReference>
<comment type="caution">
    <text evidence="2">The sequence shown here is derived from an EMBL/GenBank/DDBJ whole genome shotgun (WGS) entry which is preliminary data.</text>
</comment>
<dbReference type="OrthoDB" id="921445at2"/>
<organism evidence="2 3">
    <name type="scientific">Mariniflexile fucanivorans</name>
    <dbReference type="NCBI Taxonomy" id="264023"/>
    <lineage>
        <taxon>Bacteria</taxon>
        <taxon>Pseudomonadati</taxon>
        <taxon>Bacteroidota</taxon>
        <taxon>Flavobacteriia</taxon>
        <taxon>Flavobacteriales</taxon>
        <taxon>Flavobacteriaceae</taxon>
        <taxon>Mariniflexile</taxon>
    </lineage>
</organism>
<dbReference type="AlphaFoldDB" id="A0A4R1RHX1"/>
<feature type="chain" id="PRO_5020670014" description="Outer membrane protein with beta-barrel domain" evidence="1">
    <location>
        <begin position="20"/>
        <end position="403"/>
    </location>
</feature>
<evidence type="ECO:0000313" key="2">
    <source>
        <dbReference type="EMBL" id="TCL65549.1"/>
    </source>
</evidence>
<keyword evidence="1" id="KW-0732">Signal</keyword>
<dbReference type="EMBL" id="SLUP01000005">
    <property type="protein sequence ID" value="TCL65549.1"/>
    <property type="molecule type" value="Genomic_DNA"/>
</dbReference>
<feature type="signal peptide" evidence="1">
    <location>
        <begin position="1"/>
        <end position="19"/>
    </location>
</feature>
<gene>
    <name evidence="2" type="ORF">EV196_105212</name>
</gene>
<evidence type="ECO:0008006" key="4">
    <source>
        <dbReference type="Google" id="ProtNLM"/>
    </source>
</evidence>